<accession>A0A1H6ZB71</accession>
<dbReference type="PANTHER" id="PTHR43792">
    <property type="entry name" value="GNAT FAMILY, PUTATIVE (AFU_ORTHOLOGUE AFUA_3G00765)-RELATED-RELATED"/>
    <property type="match status" value="1"/>
</dbReference>
<evidence type="ECO:0000256" key="1">
    <source>
        <dbReference type="SAM" id="Phobius"/>
    </source>
</evidence>
<sequence>MLVTCKLCKLVFIMKIFSIKTNRFLLTKMTASDGDKYFRLSDNENVMKFVTGHALNRQESDEMFDRILKENETETYFGRYLIEEKRTGKLVGAAKLEEYGAEVEIGYRILEEYWGKGVATEIAKALLVFSIRKFQPPAVIAFVNVENAASIRVLEKAGMSNLERIEDLDEIKYKFSFSPQTNPLMKKALYILLGIIAIFILAATLMPKNYAVEREIIINKPKAEVFAYLKPLKNQDNWSVWMAKDPDVKKTFKGMDETVGFTSRWEGNEEVGVGEQEIKKITEGERIDTELRFIKPFESTNDAYMITEAIGPEQTRVKWGFTGAMPIPMNVFLPFMGMEDSVGKDFSDGLKNLKKILEG</sequence>
<dbReference type="InterPro" id="IPR051531">
    <property type="entry name" value="N-acetyltransferase"/>
</dbReference>
<dbReference type="STRING" id="408657.SAMN04487995_4779"/>
<proteinExistence type="predicted"/>
<reference evidence="3 4" key="1">
    <citation type="submission" date="2016-10" db="EMBL/GenBank/DDBJ databases">
        <authorList>
            <person name="de Groot N.N."/>
        </authorList>
    </citation>
    <scope>NUCLEOTIDE SEQUENCE [LARGE SCALE GENOMIC DNA]</scope>
    <source>
        <strain evidence="3 4">DSM 19938</strain>
    </source>
</reference>
<dbReference type="Gene3D" id="3.40.630.30">
    <property type="match status" value="1"/>
</dbReference>
<dbReference type="EMBL" id="FNXY01000008">
    <property type="protein sequence ID" value="SEJ46125.1"/>
    <property type="molecule type" value="Genomic_DNA"/>
</dbReference>
<dbReference type="AlphaFoldDB" id="A0A1H6ZB71"/>
<gene>
    <name evidence="3" type="ORF">SAMN04487995_4779</name>
</gene>
<evidence type="ECO:0000259" key="2">
    <source>
        <dbReference type="PROSITE" id="PS51186"/>
    </source>
</evidence>
<evidence type="ECO:0000313" key="4">
    <source>
        <dbReference type="Proteomes" id="UP000199532"/>
    </source>
</evidence>
<dbReference type="InterPro" id="IPR000182">
    <property type="entry name" value="GNAT_dom"/>
</dbReference>
<keyword evidence="4" id="KW-1185">Reference proteome</keyword>
<dbReference type="Gene3D" id="3.30.530.20">
    <property type="match status" value="1"/>
</dbReference>
<protein>
    <submittedName>
        <fullName evidence="3">Protein N-acetyltransferase, RimJ/RimL family</fullName>
    </submittedName>
</protein>
<dbReference type="GO" id="GO:0016747">
    <property type="term" value="F:acyltransferase activity, transferring groups other than amino-acyl groups"/>
    <property type="evidence" value="ECO:0007669"/>
    <property type="project" value="InterPro"/>
</dbReference>
<dbReference type="SUPFAM" id="SSF55961">
    <property type="entry name" value="Bet v1-like"/>
    <property type="match status" value="1"/>
</dbReference>
<dbReference type="Pfam" id="PF13302">
    <property type="entry name" value="Acetyltransf_3"/>
    <property type="match status" value="1"/>
</dbReference>
<organism evidence="3 4">
    <name type="scientific">Dyadobacter koreensis</name>
    <dbReference type="NCBI Taxonomy" id="408657"/>
    <lineage>
        <taxon>Bacteria</taxon>
        <taxon>Pseudomonadati</taxon>
        <taxon>Bacteroidota</taxon>
        <taxon>Cytophagia</taxon>
        <taxon>Cytophagales</taxon>
        <taxon>Spirosomataceae</taxon>
        <taxon>Dyadobacter</taxon>
    </lineage>
</organism>
<dbReference type="CDD" id="cd07818">
    <property type="entry name" value="SRPBCC_1"/>
    <property type="match status" value="1"/>
</dbReference>
<keyword evidence="1" id="KW-0812">Transmembrane</keyword>
<name>A0A1H6ZB71_9BACT</name>
<keyword evidence="1" id="KW-1133">Transmembrane helix</keyword>
<feature type="domain" description="N-acetyltransferase" evidence="2">
    <location>
        <begin position="24"/>
        <end position="190"/>
    </location>
</feature>
<dbReference type="InterPro" id="IPR016181">
    <property type="entry name" value="Acyl_CoA_acyltransferase"/>
</dbReference>
<dbReference type="PANTHER" id="PTHR43792:SF1">
    <property type="entry name" value="N-ACETYLTRANSFERASE DOMAIN-CONTAINING PROTEIN"/>
    <property type="match status" value="1"/>
</dbReference>
<dbReference type="Proteomes" id="UP000199532">
    <property type="component" value="Unassembled WGS sequence"/>
</dbReference>
<dbReference type="PROSITE" id="PS51186">
    <property type="entry name" value="GNAT"/>
    <property type="match status" value="1"/>
</dbReference>
<evidence type="ECO:0000313" key="3">
    <source>
        <dbReference type="EMBL" id="SEJ46125.1"/>
    </source>
</evidence>
<keyword evidence="1" id="KW-0472">Membrane</keyword>
<feature type="transmembrane region" description="Helical" evidence="1">
    <location>
        <begin position="188"/>
        <end position="206"/>
    </location>
</feature>
<dbReference type="InterPro" id="IPR023393">
    <property type="entry name" value="START-like_dom_sf"/>
</dbReference>
<dbReference type="SUPFAM" id="SSF55729">
    <property type="entry name" value="Acyl-CoA N-acyltransferases (Nat)"/>
    <property type="match status" value="1"/>
</dbReference>
<keyword evidence="3" id="KW-0808">Transferase</keyword>